<dbReference type="Proteomes" id="UP001063782">
    <property type="component" value="Chromosome"/>
</dbReference>
<keyword evidence="3 7" id="KW-0312">Gluconeogenesis</keyword>
<comment type="function">
    <text evidence="7">Involved in the gluconeogenesis. Catalyzes stereospecifically the conversion of dihydroxyacetone phosphate (DHAP) to D-glyceraldehyde-3-phosphate (G3P).</text>
</comment>
<feature type="binding site" evidence="7">
    <location>
        <position position="175"/>
    </location>
    <ligand>
        <name>substrate</name>
    </ligand>
</feature>
<comment type="pathway">
    <text evidence="7 8">Carbohydrate biosynthesis; gluconeogenesis.</text>
</comment>
<keyword evidence="5 7" id="KW-0324">Glycolysis</keyword>
<dbReference type="InterPro" id="IPR022896">
    <property type="entry name" value="TrioseP_Isoase_bac/euk"/>
</dbReference>
<evidence type="ECO:0000256" key="6">
    <source>
        <dbReference type="ARBA" id="ARBA00023235"/>
    </source>
</evidence>
<feature type="active site" description="Electrophile" evidence="7">
    <location>
        <position position="99"/>
    </location>
</feature>
<dbReference type="SUPFAM" id="SSF51351">
    <property type="entry name" value="Triosephosphate isomerase (TIM)"/>
    <property type="match status" value="1"/>
</dbReference>
<evidence type="ECO:0000256" key="8">
    <source>
        <dbReference type="RuleBase" id="RU363013"/>
    </source>
</evidence>
<comment type="similarity">
    <text evidence="2 7 8">Belongs to the triosephosphate isomerase family.</text>
</comment>
<dbReference type="PROSITE" id="PS51440">
    <property type="entry name" value="TIM_2"/>
    <property type="match status" value="1"/>
</dbReference>
<comment type="pathway">
    <text evidence="1">Carbohydrate metabolism; erythritol degradation.</text>
</comment>
<feature type="binding site" evidence="7">
    <location>
        <begin position="10"/>
        <end position="12"/>
    </location>
    <ligand>
        <name>substrate</name>
    </ligand>
</feature>
<dbReference type="CDD" id="cd00311">
    <property type="entry name" value="TIM"/>
    <property type="match status" value="1"/>
</dbReference>
<organism evidence="9 10">
    <name type="scientific">Moraxella nasicaprae</name>
    <dbReference type="NCBI Taxonomy" id="2904122"/>
    <lineage>
        <taxon>Bacteria</taxon>
        <taxon>Pseudomonadati</taxon>
        <taxon>Pseudomonadota</taxon>
        <taxon>Gammaproteobacteria</taxon>
        <taxon>Moraxellales</taxon>
        <taxon>Moraxellaceae</taxon>
        <taxon>Moraxella</taxon>
    </lineage>
</organism>
<evidence type="ECO:0000313" key="9">
    <source>
        <dbReference type="EMBL" id="UXZ04147.1"/>
    </source>
</evidence>
<comment type="catalytic activity">
    <reaction evidence="7 8">
        <text>D-glyceraldehyde 3-phosphate = dihydroxyacetone phosphate</text>
        <dbReference type="Rhea" id="RHEA:18585"/>
        <dbReference type="ChEBI" id="CHEBI:57642"/>
        <dbReference type="ChEBI" id="CHEBI:59776"/>
        <dbReference type="EC" id="5.3.1.1"/>
    </reaction>
</comment>
<dbReference type="EC" id="5.3.1.1" evidence="7 8"/>
<dbReference type="Gene3D" id="3.20.20.70">
    <property type="entry name" value="Aldolase class I"/>
    <property type="match status" value="1"/>
</dbReference>
<evidence type="ECO:0000256" key="1">
    <source>
        <dbReference type="ARBA" id="ARBA00004939"/>
    </source>
</evidence>
<dbReference type="InterPro" id="IPR000652">
    <property type="entry name" value="Triosephosphate_isomerase"/>
</dbReference>
<dbReference type="PROSITE" id="PS00171">
    <property type="entry name" value="TIM_1"/>
    <property type="match status" value="1"/>
</dbReference>
<feature type="binding site" evidence="7">
    <location>
        <begin position="232"/>
        <end position="233"/>
    </location>
    <ligand>
        <name>substrate</name>
    </ligand>
</feature>
<comment type="pathway">
    <text evidence="7 8">Carbohydrate degradation; glycolysis; D-glyceraldehyde 3-phosphate from glycerone phosphate: step 1/1.</text>
</comment>
<dbReference type="InterPro" id="IPR013785">
    <property type="entry name" value="Aldolase_TIM"/>
</dbReference>
<keyword evidence="6 7" id="KW-0413">Isomerase</keyword>
<evidence type="ECO:0000313" key="10">
    <source>
        <dbReference type="Proteomes" id="UP001063782"/>
    </source>
</evidence>
<evidence type="ECO:0000256" key="4">
    <source>
        <dbReference type="ARBA" id="ARBA00022490"/>
    </source>
</evidence>
<dbReference type="NCBIfam" id="TIGR00419">
    <property type="entry name" value="tim"/>
    <property type="match status" value="1"/>
</dbReference>
<dbReference type="GO" id="GO:0004807">
    <property type="term" value="F:triose-phosphate isomerase activity"/>
    <property type="evidence" value="ECO:0007669"/>
    <property type="project" value="UniProtKB-EC"/>
</dbReference>
<proteinExistence type="inferred from homology"/>
<dbReference type="PANTHER" id="PTHR21139:SF42">
    <property type="entry name" value="TRIOSEPHOSPHATE ISOMERASE"/>
    <property type="match status" value="1"/>
</dbReference>
<comment type="subcellular location">
    <subcellularLocation>
        <location evidence="7 8">Cytoplasm</location>
    </subcellularLocation>
</comment>
<evidence type="ECO:0000256" key="2">
    <source>
        <dbReference type="ARBA" id="ARBA00007422"/>
    </source>
</evidence>
<reference evidence="9" key="1">
    <citation type="submission" date="2021-12" db="EMBL/GenBank/DDBJ databases">
        <title>taxonomy of Moraxella sp. ZY201224.</title>
        <authorList>
            <person name="Li F."/>
        </authorList>
    </citation>
    <scope>NUCLEOTIDE SEQUENCE</scope>
    <source>
        <strain evidence="9">ZY201224</strain>
    </source>
</reference>
<dbReference type="RefSeq" id="WP_263075629.1">
    <property type="nucleotide sequence ID" value="NZ_CP089977.1"/>
</dbReference>
<dbReference type="EMBL" id="CP089977">
    <property type="protein sequence ID" value="UXZ04147.1"/>
    <property type="molecule type" value="Genomic_DNA"/>
</dbReference>
<evidence type="ECO:0000256" key="5">
    <source>
        <dbReference type="ARBA" id="ARBA00023152"/>
    </source>
</evidence>
<accession>A0ABY6F235</accession>
<feature type="active site" description="Proton acceptor" evidence="7">
    <location>
        <position position="169"/>
    </location>
</feature>
<comment type="subunit">
    <text evidence="7 8">Homodimer.</text>
</comment>
<keyword evidence="10" id="KW-1185">Reference proteome</keyword>
<dbReference type="InterPro" id="IPR020861">
    <property type="entry name" value="Triosephosphate_isomerase_AS"/>
</dbReference>
<dbReference type="PANTHER" id="PTHR21139">
    <property type="entry name" value="TRIOSEPHOSPHATE ISOMERASE"/>
    <property type="match status" value="1"/>
</dbReference>
<feature type="binding site" evidence="7">
    <location>
        <position position="211"/>
    </location>
    <ligand>
        <name>substrate</name>
    </ligand>
</feature>
<dbReference type="InterPro" id="IPR035990">
    <property type="entry name" value="TIM_sf"/>
</dbReference>
<protein>
    <recommendedName>
        <fullName evidence="7 8">Triosephosphate isomerase</fullName>
        <shortName evidence="7">TIM</shortName>
        <shortName evidence="7">TPI</shortName>
        <ecNumber evidence="7 8">5.3.1.1</ecNumber>
    </recommendedName>
    <alternativeName>
        <fullName evidence="7">Triose-phosphate isomerase</fullName>
    </alternativeName>
</protein>
<gene>
    <name evidence="7 9" type="primary">tpiA</name>
    <name evidence="9" type="ORF">LU297_05880</name>
</gene>
<name>A0ABY6F235_9GAMM</name>
<keyword evidence="4 7" id="KW-0963">Cytoplasm</keyword>
<dbReference type="Pfam" id="PF00121">
    <property type="entry name" value="TIM"/>
    <property type="match status" value="1"/>
</dbReference>
<sequence>MKNSKYVIGNWKTNPATKAQAMELAQFLSTLNGQTKTVQVGCAPSLVHLDAVSGLLSKTDILVGCQDICAFTADVGAYTGDVSAAQLVDTGVQFVLVGHSERRSYYGESTILLTAKIQQALHADLTVVFCIGETKEQYTAAQTLTVLEEQLAILSSIEVPASKLIIAYEPVWAIGTGLTPTVDEVVHTHRHIQSVLTNMGLSGVSVLYGGSVNASNAGQFAQFDEIGGALVGGASLKADSFAQIIEAFA</sequence>
<evidence type="ECO:0000256" key="3">
    <source>
        <dbReference type="ARBA" id="ARBA00022432"/>
    </source>
</evidence>
<evidence type="ECO:0000256" key="7">
    <source>
        <dbReference type="HAMAP-Rule" id="MF_00147"/>
    </source>
</evidence>
<dbReference type="HAMAP" id="MF_00147_B">
    <property type="entry name" value="TIM_B"/>
    <property type="match status" value="1"/>
</dbReference>